<dbReference type="EMBL" id="AP005324">
    <property type="protein sequence ID" value="BAD03520.1"/>
    <property type="molecule type" value="Genomic_DNA"/>
</dbReference>
<evidence type="ECO:0000313" key="2">
    <source>
        <dbReference type="Proteomes" id="UP000000763"/>
    </source>
</evidence>
<name>Q6Z2D5_ORYSJ</name>
<dbReference type="AlphaFoldDB" id="Q6Z2D5"/>
<organism evidence="1 2">
    <name type="scientific">Oryza sativa subsp. japonica</name>
    <name type="common">Rice</name>
    <dbReference type="NCBI Taxonomy" id="39947"/>
    <lineage>
        <taxon>Eukaryota</taxon>
        <taxon>Viridiplantae</taxon>
        <taxon>Streptophyta</taxon>
        <taxon>Embryophyta</taxon>
        <taxon>Tracheophyta</taxon>
        <taxon>Spermatophyta</taxon>
        <taxon>Magnoliopsida</taxon>
        <taxon>Liliopsida</taxon>
        <taxon>Poales</taxon>
        <taxon>Poaceae</taxon>
        <taxon>BOP clade</taxon>
        <taxon>Oryzoideae</taxon>
        <taxon>Oryzeae</taxon>
        <taxon>Oryzinae</taxon>
        <taxon>Oryza</taxon>
        <taxon>Oryza sativa</taxon>
    </lineage>
</organism>
<sequence>MSTFDMSPMLIRVIIARMRTCGCNQSIKPTAPGTDGFDAWRPASSIMRGEPRYITENEIYKETGV</sequence>
<evidence type="ECO:0000313" key="1">
    <source>
        <dbReference type="EMBL" id="BAD03520.1"/>
    </source>
</evidence>
<protein>
    <submittedName>
        <fullName evidence="1">Uncharacterized protein</fullName>
    </submittedName>
</protein>
<gene>
    <name evidence="1" type="primary">P0691F12.27</name>
</gene>
<reference evidence="2" key="1">
    <citation type="journal article" date="2005" name="Nature">
        <title>The map-based sequence of the rice genome.</title>
        <authorList>
            <consortium name="International rice genome sequencing project (IRGSP)"/>
            <person name="Matsumoto T."/>
            <person name="Wu J."/>
            <person name="Kanamori H."/>
            <person name="Katayose Y."/>
            <person name="Fujisawa M."/>
            <person name="Namiki N."/>
            <person name="Mizuno H."/>
            <person name="Yamamoto K."/>
            <person name="Antonio B.A."/>
            <person name="Baba T."/>
            <person name="Sakata K."/>
            <person name="Nagamura Y."/>
            <person name="Aoki H."/>
            <person name="Arikawa K."/>
            <person name="Arita K."/>
            <person name="Bito T."/>
            <person name="Chiden Y."/>
            <person name="Fujitsuka N."/>
            <person name="Fukunaka R."/>
            <person name="Hamada M."/>
            <person name="Harada C."/>
            <person name="Hayashi A."/>
            <person name="Hijishita S."/>
            <person name="Honda M."/>
            <person name="Hosokawa S."/>
            <person name="Ichikawa Y."/>
            <person name="Idonuma A."/>
            <person name="Iijima M."/>
            <person name="Ikeda M."/>
            <person name="Ikeno M."/>
            <person name="Ito K."/>
            <person name="Ito S."/>
            <person name="Ito T."/>
            <person name="Ito Y."/>
            <person name="Ito Y."/>
            <person name="Iwabuchi A."/>
            <person name="Kamiya K."/>
            <person name="Karasawa W."/>
            <person name="Kurita K."/>
            <person name="Katagiri S."/>
            <person name="Kikuta A."/>
            <person name="Kobayashi H."/>
            <person name="Kobayashi N."/>
            <person name="Machita K."/>
            <person name="Maehara T."/>
            <person name="Masukawa M."/>
            <person name="Mizubayashi T."/>
            <person name="Mukai Y."/>
            <person name="Nagasaki H."/>
            <person name="Nagata Y."/>
            <person name="Naito S."/>
            <person name="Nakashima M."/>
            <person name="Nakama Y."/>
            <person name="Nakamichi Y."/>
            <person name="Nakamura M."/>
            <person name="Meguro A."/>
            <person name="Negishi M."/>
            <person name="Ohta I."/>
            <person name="Ohta T."/>
            <person name="Okamoto M."/>
            <person name="Ono N."/>
            <person name="Saji S."/>
            <person name="Sakaguchi M."/>
            <person name="Sakai K."/>
            <person name="Shibata M."/>
            <person name="Shimokawa T."/>
            <person name="Song J."/>
            <person name="Takazaki Y."/>
            <person name="Terasawa K."/>
            <person name="Tsugane M."/>
            <person name="Tsuji K."/>
            <person name="Ueda S."/>
            <person name="Waki K."/>
            <person name="Yamagata H."/>
            <person name="Yamamoto M."/>
            <person name="Yamamoto S."/>
            <person name="Yamane H."/>
            <person name="Yoshiki S."/>
            <person name="Yoshihara R."/>
            <person name="Yukawa K."/>
            <person name="Zhong H."/>
            <person name="Yano M."/>
            <person name="Yuan Q."/>
            <person name="Ouyang S."/>
            <person name="Liu J."/>
            <person name="Jones K.M."/>
            <person name="Gansberger K."/>
            <person name="Moffat K."/>
            <person name="Hill J."/>
            <person name="Bera J."/>
            <person name="Fadrosh D."/>
            <person name="Jin S."/>
            <person name="Johri S."/>
            <person name="Kim M."/>
            <person name="Overton L."/>
            <person name="Reardon M."/>
            <person name="Tsitrin T."/>
            <person name="Vuong H."/>
            <person name="Weaver B."/>
            <person name="Ciecko A."/>
            <person name="Tallon L."/>
            <person name="Jackson J."/>
            <person name="Pai G."/>
            <person name="Aken S.V."/>
            <person name="Utterback T."/>
            <person name="Reidmuller S."/>
            <person name="Feldblyum T."/>
            <person name="Hsiao J."/>
            <person name="Zismann V."/>
            <person name="Iobst S."/>
            <person name="de Vazeille A.R."/>
            <person name="Buell C.R."/>
            <person name="Ying K."/>
            <person name="Li Y."/>
            <person name="Lu T."/>
            <person name="Huang Y."/>
            <person name="Zhao Q."/>
            <person name="Feng Q."/>
            <person name="Zhang L."/>
            <person name="Zhu J."/>
            <person name="Weng Q."/>
            <person name="Mu J."/>
            <person name="Lu Y."/>
            <person name="Fan D."/>
            <person name="Liu Y."/>
            <person name="Guan J."/>
            <person name="Zhang Y."/>
            <person name="Yu S."/>
            <person name="Liu X."/>
            <person name="Zhang Y."/>
            <person name="Hong G."/>
            <person name="Han B."/>
            <person name="Choisne N."/>
            <person name="Demange N."/>
            <person name="Orjeda G."/>
            <person name="Samain S."/>
            <person name="Cattolico L."/>
            <person name="Pelletier E."/>
            <person name="Couloux A."/>
            <person name="Segurens B."/>
            <person name="Wincker P."/>
            <person name="D'Hont A."/>
            <person name="Scarpelli C."/>
            <person name="Weissenbach J."/>
            <person name="Salanoubat M."/>
            <person name="Quetier F."/>
            <person name="Yu Y."/>
            <person name="Kim H.R."/>
            <person name="Rambo T."/>
            <person name="Currie J."/>
            <person name="Collura K."/>
            <person name="Luo M."/>
            <person name="Yang T."/>
            <person name="Ammiraju J.S.S."/>
            <person name="Engler F."/>
            <person name="Soderlund C."/>
            <person name="Wing R.A."/>
            <person name="Palmer L.E."/>
            <person name="de la Bastide M."/>
            <person name="Spiegel L."/>
            <person name="Nascimento L."/>
            <person name="Zutavern T."/>
            <person name="O'Shaughnessy A."/>
            <person name="Dike S."/>
            <person name="Dedhia N."/>
            <person name="Preston R."/>
            <person name="Balija V."/>
            <person name="McCombie W.R."/>
            <person name="Chow T."/>
            <person name="Chen H."/>
            <person name="Chung M."/>
            <person name="Chen C."/>
            <person name="Shaw J."/>
            <person name="Wu H."/>
            <person name="Hsiao K."/>
            <person name="Chao Y."/>
            <person name="Chu M."/>
            <person name="Cheng C."/>
            <person name="Hour A."/>
            <person name="Lee P."/>
            <person name="Lin S."/>
            <person name="Lin Y."/>
            <person name="Liou J."/>
            <person name="Liu S."/>
            <person name="Hsing Y."/>
            <person name="Raghuvanshi S."/>
            <person name="Mohanty A."/>
            <person name="Bharti A.K."/>
            <person name="Gaur A."/>
            <person name="Gupta V."/>
            <person name="Kumar D."/>
            <person name="Ravi V."/>
            <person name="Vij S."/>
            <person name="Kapur A."/>
            <person name="Khurana P."/>
            <person name="Khurana P."/>
            <person name="Khurana J.P."/>
            <person name="Tyagi A.K."/>
            <person name="Gaikwad K."/>
            <person name="Singh A."/>
            <person name="Dalal V."/>
            <person name="Srivastava S."/>
            <person name="Dixit A."/>
            <person name="Pal A.K."/>
            <person name="Ghazi I.A."/>
            <person name="Yadav M."/>
            <person name="Pandit A."/>
            <person name="Bhargava A."/>
            <person name="Sureshbabu K."/>
            <person name="Batra K."/>
            <person name="Sharma T.R."/>
            <person name="Mohapatra T."/>
            <person name="Singh N.K."/>
            <person name="Messing J."/>
            <person name="Nelson A.B."/>
            <person name="Fuks G."/>
            <person name="Kavchok S."/>
            <person name="Keizer G."/>
            <person name="Linton E."/>
            <person name="Llaca V."/>
            <person name="Song R."/>
            <person name="Tanyolac B."/>
            <person name="Young S."/>
            <person name="Ho-Il K."/>
            <person name="Hahn J.H."/>
            <person name="Sangsakoo G."/>
            <person name="Vanavichit A."/>
            <person name="de Mattos Luiz.A.T."/>
            <person name="Zimmer P.D."/>
            <person name="Malone G."/>
            <person name="Dellagostin O."/>
            <person name="de Oliveira A.C."/>
            <person name="Bevan M."/>
            <person name="Bancroft I."/>
            <person name="Minx P."/>
            <person name="Cordum H."/>
            <person name="Wilson R."/>
            <person name="Cheng Z."/>
            <person name="Jin W."/>
            <person name="Jiang J."/>
            <person name="Leong S.A."/>
            <person name="Iwama H."/>
            <person name="Gojobori T."/>
            <person name="Itoh T."/>
            <person name="Niimura Y."/>
            <person name="Fujii Y."/>
            <person name="Habara T."/>
            <person name="Sakai H."/>
            <person name="Sato Y."/>
            <person name="Wilson G."/>
            <person name="Kumar K."/>
            <person name="McCouch S."/>
            <person name="Juretic N."/>
            <person name="Hoen D."/>
            <person name="Wright S."/>
            <person name="Bruskiewich R."/>
            <person name="Bureau T."/>
            <person name="Miyao A."/>
            <person name="Hirochika H."/>
            <person name="Nishikawa T."/>
            <person name="Kadowaki K."/>
            <person name="Sugiura M."/>
            <person name="Burr B."/>
            <person name="Sasaki T."/>
        </authorList>
    </citation>
    <scope>NUCLEOTIDE SEQUENCE [LARGE SCALE GENOMIC DNA]</scope>
    <source>
        <strain evidence="2">cv. Nipponbare</strain>
    </source>
</reference>
<proteinExistence type="predicted"/>
<accession>Q6Z2D5</accession>
<reference evidence="2" key="2">
    <citation type="journal article" date="2008" name="Nucleic Acids Res.">
        <title>The rice annotation project database (RAP-DB): 2008 update.</title>
        <authorList>
            <consortium name="The rice annotation project (RAP)"/>
        </authorList>
    </citation>
    <scope>GENOME REANNOTATION</scope>
    <source>
        <strain evidence="2">cv. Nipponbare</strain>
    </source>
</reference>
<dbReference type="Proteomes" id="UP000000763">
    <property type="component" value="Chromosome 8"/>
</dbReference>